<protein>
    <submittedName>
        <fullName evidence="1">Uncharacterized protein</fullName>
    </submittedName>
</protein>
<accession>X1MLB0</accession>
<gene>
    <name evidence="1" type="ORF">S06H3_17431</name>
</gene>
<dbReference type="AlphaFoldDB" id="X1MLB0"/>
<name>X1MLB0_9ZZZZ</name>
<comment type="caution">
    <text evidence="1">The sequence shown here is derived from an EMBL/GenBank/DDBJ whole genome shotgun (WGS) entry which is preliminary data.</text>
</comment>
<organism evidence="1">
    <name type="scientific">marine sediment metagenome</name>
    <dbReference type="NCBI Taxonomy" id="412755"/>
    <lineage>
        <taxon>unclassified sequences</taxon>
        <taxon>metagenomes</taxon>
        <taxon>ecological metagenomes</taxon>
    </lineage>
</organism>
<dbReference type="EMBL" id="BARV01008707">
    <property type="protein sequence ID" value="GAI07159.1"/>
    <property type="molecule type" value="Genomic_DNA"/>
</dbReference>
<evidence type="ECO:0000313" key="1">
    <source>
        <dbReference type="EMBL" id="GAI07159.1"/>
    </source>
</evidence>
<sequence>MEPQFVHNNDIADFDLYDIFEIKYRGPLTRRINLVNNLILMLQDSEGYYIPIDNIPLDNLGFFDYEERFSINGPLSLPLGGKKLVNLKLSYLNLSYYNKIANP</sequence>
<reference evidence="1" key="1">
    <citation type="journal article" date="2014" name="Front. Microbiol.">
        <title>High frequency of phylogenetically diverse reductive dehalogenase-homologous genes in deep subseafloor sedimentary metagenomes.</title>
        <authorList>
            <person name="Kawai M."/>
            <person name="Futagami T."/>
            <person name="Toyoda A."/>
            <person name="Takaki Y."/>
            <person name="Nishi S."/>
            <person name="Hori S."/>
            <person name="Arai W."/>
            <person name="Tsubouchi T."/>
            <person name="Morono Y."/>
            <person name="Uchiyama I."/>
            <person name="Ito T."/>
            <person name="Fujiyama A."/>
            <person name="Inagaki F."/>
            <person name="Takami H."/>
        </authorList>
    </citation>
    <scope>NUCLEOTIDE SEQUENCE</scope>
    <source>
        <strain evidence="1">Expedition CK06-06</strain>
    </source>
</reference>
<proteinExistence type="predicted"/>